<feature type="compositionally biased region" description="Polar residues" evidence="1">
    <location>
        <begin position="569"/>
        <end position="605"/>
    </location>
</feature>
<reference evidence="2 3" key="1">
    <citation type="submission" date="2015-06" db="EMBL/GenBank/DDBJ databases">
        <title>Talaromyces atroroseus IBT 11181 draft genome.</title>
        <authorList>
            <person name="Rasmussen K.B."/>
            <person name="Rasmussen S."/>
            <person name="Petersen B."/>
            <person name="Sicheritz-Ponten T."/>
            <person name="Mortensen U.H."/>
            <person name="Thrane U."/>
        </authorList>
    </citation>
    <scope>NUCLEOTIDE SEQUENCE [LARGE SCALE GENOMIC DNA]</scope>
    <source>
        <strain evidence="2 3">IBT 11181</strain>
    </source>
</reference>
<evidence type="ECO:0000313" key="2">
    <source>
        <dbReference type="EMBL" id="OKL59893.1"/>
    </source>
</evidence>
<evidence type="ECO:0000256" key="1">
    <source>
        <dbReference type="SAM" id="MobiDB-lite"/>
    </source>
</evidence>
<evidence type="ECO:0000313" key="3">
    <source>
        <dbReference type="Proteomes" id="UP000214365"/>
    </source>
</evidence>
<dbReference type="GeneID" id="31004630"/>
<organism evidence="2 3">
    <name type="scientific">Talaromyces atroroseus</name>
    <dbReference type="NCBI Taxonomy" id="1441469"/>
    <lineage>
        <taxon>Eukaryota</taxon>
        <taxon>Fungi</taxon>
        <taxon>Dikarya</taxon>
        <taxon>Ascomycota</taxon>
        <taxon>Pezizomycotina</taxon>
        <taxon>Eurotiomycetes</taxon>
        <taxon>Eurotiomycetidae</taxon>
        <taxon>Eurotiales</taxon>
        <taxon>Trichocomaceae</taxon>
        <taxon>Talaromyces</taxon>
        <taxon>Talaromyces sect. Trachyspermi</taxon>
    </lineage>
</organism>
<name>A0A225AKH5_TALAT</name>
<dbReference type="RefSeq" id="XP_020120014.1">
    <property type="nucleotide sequence ID" value="XM_020267192.1"/>
</dbReference>
<proteinExistence type="predicted"/>
<dbReference type="EMBL" id="LFMY01000006">
    <property type="protein sequence ID" value="OKL59893.1"/>
    <property type="molecule type" value="Genomic_DNA"/>
</dbReference>
<dbReference type="OrthoDB" id="4497018at2759"/>
<feature type="region of interest" description="Disordered" evidence="1">
    <location>
        <begin position="446"/>
        <end position="498"/>
    </location>
</feature>
<feature type="compositionally biased region" description="Polar residues" evidence="1">
    <location>
        <begin position="339"/>
        <end position="353"/>
    </location>
</feature>
<protein>
    <submittedName>
        <fullName evidence="2">Uncharacterized protein</fullName>
    </submittedName>
</protein>
<sequence>MLGGKKGNGPHISSNSHSPAEGKGNKSPAAAAPVKRKSTDPNMTDGRLLVNRRCIYERQLPGDAYVTAHAERLQHGFFNSKNTSDPEIPCVDFLGVNFVMHPGDSSKHRFKAATIKATIQNLPMGGSTENPYPYPQENPKFLMHAPHLIYGAVSPETLQWTFSLAGSLGISESPVSASFNPSGSKSASYKLYEMMKIQGSCRTLRSPDGPEFGVEDGEIVWSLSENGLQRSGLPREFTFVMLIQKPSIDSRILFRLEIDPVIDAWYGNYPNWWLNRPNYQPLPKRAVNFRNEFGQRFTPVDSEKGFNFASLANSLDDYVNMPGSTYSSNVSPDGVYNDPTGTGTSRPSHTSGPTDGGGMDNSQPVYIPEYPQYPPSHPTYYPPIPNAGRIWDASSPFQRGWPRGDPCYGGYNGNTSNDQNIINIRVLLDSNFTSQIAAATMGTTAGHASPRLEAPGTLKASTASNETSSGRTRSLRRTRSSERLNRLSSSPVSSADTKVLKTDSYQSIQPNGVDESNNTLDGVVLSLDAPAMYEINNTPPPNSIRDPTVVNGHKWWPSSDILGHETPLNGVNESTTPPSSGMQSTRTVSSTRNIPKRSTSQNQNGDKNRYSYPLPPSDR</sequence>
<dbReference type="Proteomes" id="UP000214365">
    <property type="component" value="Unassembled WGS sequence"/>
</dbReference>
<feature type="region of interest" description="Disordered" evidence="1">
    <location>
        <begin position="564"/>
        <end position="619"/>
    </location>
</feature>
<feature type="region of interest" description="Disordered" evidence="1">
    <location>
        <begin position="329"/>
        <end position="364"/>
    </location>
</feature>
<feature type="region of interest" description="Disordered" evidence="1">
    <location>
        <begin position="1"/>
        <end position="45"/>
    </location>
</feature>
<dbReference type="AlphaFoldDB" id="A0A225AKH5"/>
<keyword evidence="3" id="KW-1185">Reference proteome</keyword>
<accession>A0A225AKH5</accession>
<comment type="caution">
    <text evidence="2">The sequence shown here is derived from an EMBL/GenBank/DDBJ whole genome shotgun (WGS) entry which is preliminary data.</text>
</comment>
<gene>
    <name evidence="2" type="ORF">UA08_04875</name>
</gene>